<dbReference type="AlphaFoldDB" id="A0A6J4I3Z2"/>
<evidence type="ECO:0000313" key="1">
    <source>
        <dbReference type="EMBL" id="CAA9239571.1"/>
    </source>
</evidence>
<proteinExistence type="predicted"/>
<reference evidence="1" key="1">
    <citation type="submission" date="2020-02" db="EMBL/GenBank/DDBJ databases">
        <authorList>
            <person name="Meier V. D."/>
        </authorList>
    </citation>
    <scope>NUCLEOTIDE SEQUENCE</scope>
    <source>
        <strain evidence="1">AVDCRST_MAG63</strain>
    </source>
</reference>
<sequence>MTEADVAGIEARPGVTTLPAHYRAFIRDYPAALWEAGFVHNGRLANERAFDHIHRERA</sequence>
<gene>
    <name evidence="1" type="ORF">AVDCRST_MAG63-1363</name>
</gene>
<organism evidence="1">
    <name type="scientific">uncultured Armatimonadetes bacterium</name>
    <dbReference type="NCBI Taxonomy" id="157466"/>
    <lineage>
        <taxon>Bacteria</taxon>
        <taxon>Bacillati</taxon>
        <taxon>Armatimonadota</taxon>
        <taxon>environmental samples</taxon>
    </lineage>
</organism>
<accession>A0A6J4I3Z2</accession>
<dbReference type="EMBL" id="CADCTO010000182">
    <property type="protein sequence ID" value="CAA9239571.1"/>
    <property type="molecule type" value="Genomic_DNA"/>
</dbReference>
<name>A0A6J4I3Z2_9BACT</name>
<protein>
    <submittedName>
        <fullName evidence="1">Uncharacterized protein</fullName>
    </submittedName>
</protein>